<evidence type="ECO:0000259" key="6">
    <source>
        <dbReference type="Pfam" id="PF01782"/>
    </source>
</evidence>
<dbReference type="HAMAP" id="MF_00014">
    <property type="entry name" value="Ribosome_mat_RimM"/>
    <property type="match status" value="1"/>
</dbReference>
<comment type="caution">
    <text evidence="8">The sequence shown here is derived from an EMBL/GenBank/DDBJ whole genome shotgun (WGS) entry which is preliminary data.</text>
</comment>
<dbReference type="GeneID" id="93717731"/>
<dbReference type="AlphaFoldDB" id="A0AAP6HHU6"/>
<dbReference type="Pfam" id="PF24986">
    <property type="entry name" value="PRC_RimM"/>
    <property type="match status" value="1"/>
</dbReference>
<dbReference type="Proteomes" id="UP001284033">
    <property type="component" value="Unassembled WGS sequence"/>
</dbReference>
<dbReference type="PANTHER" id="PTHR33692:SF1">
    <property type="entry name" value="RIBOSOME MATURATION FACTOR RIMM"/>
    <property type="match status" value="1"/>
</dbReference>
<keyword evidence="2 5" id="KW-0690">Ribosome biogenesis</keyword>
<proteinExistence type="inferred from homology"/>
<dbReference type="Pfam" id="PF01782">
    <property type="entry name" value="RimM"/>
    <property type="match status" value="1"/>
</dbReference>
<evidence type="ECO:0000313" key="9">
    <source>
        <dbReference type="Proteomes" id="UP001284033"/>
    </source>
</evidence>
<accession>A0AAP6HHU6</accession>
<feature type="domain" description="Ribosome maturation factor RimM PRC barrel" evidence="7">
    <location>
        <begin position="102"/>
        <end position="168"/>
    </location>
</feature>
<evidence type="ECO:0000256" key="3">
    <source>
        <dbReference type="ARBA" id="ARBA00022552"/>
    </source>
</evidence>
<dbReference type="SUPFAM" id="SSF50346">
    <property type="entry name" value="PRC-barrel domain"/>
    <property type="match status" value="1"/>
</dbReference>
<comment type="function">
    <text evidence="5">An accessory protein needed during the final step in the assembly of 30S ribosomal subunit, possibly for assembly of the head region. Essential for efficient processing of 16S rRNA. May be needed both before and after RbfA during the maturation of 16S rRNA. It has affinity for free ribosomal 30S subunits but not for 70S ribosomes.</text>
</comment>
<dbReference type="Gene3D" id="2.30.30.240">
    <property type="entry name" value="PRC-barrel domain"/>
    <property type="match status" value="1"/>
</dbReference>
<dbReference type="EMBL" id="JAQZHK010000006">
    <property type="protein sequence ID" value="MDY3513155.1"/>
    <property type="molecule type" value="Genomic_DNA"/>
</dbReference>
<comment type="subcellular location">
    <subcellularLocation>
        <location evidence="5">Cytoplasm</location>
    </subcellularLocation>
</comment>
<dbReference type="NCBIfam" id="TIGR02273">
    <property type="entry name" value="16S_RimM"/>
    <property type="match status" value="1"/>
</dbReference>
<keyword evidence="1 5" id="KW-0963">Cytoplasm</keyword>
<dbReference type="GO" id="GO:0042274">
    <property type="term" value="P:ribosomal small subunit biogenesis"/>
    <property type="evidence" value="ECO:0007669"/>
    <property type="project" value="UniProtKB-UniRule"/>
</dbReference>
<dbReference type="GO" id="GO:0006364">
    <property type="term" value="P:rRNA processing"/>
    <property type="evidence" value="ECO:0007669"/>
    <property type="project" value="UniProtKB-UniRule"/>
</dbReference>
<dbReference type="InterPro" id="IPR011961">
    <property type="entry name" value="RimM"/>
</dbReference>
<dbReference type="GO" id="GO:0043022">
    <property type="term" value="F:ribosome binding"/>
    <property type="evidence" value="ECO:0007669"/>
    <property type="project" value="InterPro"/>
</dbReference>
<evidence type="ECO:0000313" key="8">
    <source>
        <dbReference type="EMBL" id="MDY3513155.1"/>
    </source>
</evidence>
<dbReference type="InterPro" id="IPR056792">
    <property type="entry name" value="PRC_RimM"/>
</dbReference>
<comment type="similarity">
    <text evidence="5">Belongs to the RimM family.</text>
</comment>
<dbReference type="InterPro" id="IPR009000">
    <property type="entry name" value="Transl_B-barrel_sf"/>
</dbReference>
<organism evidence="8 9">
    <name type="scientific">Riemerella anatipestifer</name>
    <name type="common">Moraxella anatipestifer</name>
    <dbReference type="NCBI Taxonomy" id="34085"/>
    <lineage>
        <taxon>Bacteria</taxon>
        <taxon>Pseudomonadati</taxon>
        <taxon>Bacteroidota</taxon>
        <taxon>Flavobacteriia</taxon>
        <taxon>Flavobacteriales</taxon>
        <taxon>Weeksellaceae</taxon>
        <taxon>Riemerella</taxon>
    </lineage>
</organism>
<dbReference type="InterPro" id="IPR036976">
    <property type="entry name" value="RimM_N_sf"/>
</dbReference>
<gene>
    <name evidence="5 8" type="primary">rimM</name>
    <name evidence="8" type="ORF">PG303_08010</name>
</gene>
<dbReference type="InterPro" id="IPR002676">
    <property type="entry name" value="RimM_N"/>
</dbReference>
<dbReference type="RefSeq" id="WP_004918717.1">
    <property type="nucleotide sequence ID" value="NZ_CP031845.1"/>
</dbReference>
<evidence type="ECO:0000256" key="2">
    <source>
        <dbReference type="ARBA" id="ARBA00022517"/>
    </source>
</evidence>
<dbReference type="InterPro" id="IPR011033">
    <property type="entry name" value="PRC_barrel-like_sf"/>
</dbReference>
<evidence type="ECO:0000259" key="7">
    <source>
        <dbReference type="Pfam" id="PF24986"/>
    </source>
</evidence>
<keyword evidence="4 5" id="KW-0143">Chaperone</keyword>
<comment type="subunit">
    <text evidence="5">Binds ribosomal protein uS19.</text>
</comment>
<name>A0AAP6HHU6_RIEAN</name>
<dbReference type="Gene3D" id="2.40.30.60">
    <property type="entry name" value="RimM"/>
    <property type="match status" value="1"/>
</dbReference>
<sequence>MRKEDCYFLGKITRKHGLSGNVILKLDTDQPEFYNKLESIFVEINGLLVPFFIEKQQWQKLDSKIITFKNVSDAMVEQALGKSVFLPLSTLPPLEGNQFYYHEVIGFDVFDEAENFCGSIKEINDQTAQHYFILNNKGKEVIIPIIKDWILKVNRDEKIISMQLPEGLLEVFEV</sequence>
<dbReference type="GO" id="GO:0005737">
    <property type="term" value="C:cytoplasm"/>
    <property type="evidence" value="ECO:0007669"/>
    <property type="project" value="UniProtKB-SubCell"/>
</dbReference>
<dbReference type="GO" id="GO:0005840">
    <property type="term" value="C:ribosome"/>
    <property type="evidence" value="ECO:0007669"/>
    <property type="project" value="InterPro"/>
</dbReference>
<reference evidence="8" key="1">
    <citation type="submission" date="2023-01" db="EMBL/GenBank/DDBJ databases">
        <title>Genome-based studies on antimicrobial resistance profiles of Riemerella anatipestifer in China, 1994 to 2021.</title>
        <authorList>
            <person name="Yang Z."/>
            <person name="Zhu D."/>
        </authorList>
    </citation>
    <scope>NUCLEOTIDE SEQUENCE</scope>
    <source>
        <strain evidence="8">RCAD1218</strain>
    </source>
</reference>
<evidence type="ECO:0000256" key="5">
    <source>
        <dbReference type="HAMAP-Rule" id="MF_00014"/>
    </source>
</evidence>
<protein>
    <recommendedName>
        <fullName evidence="5">Ribosome maturation factor RimM</fullName>
    </recommendedName>
</protein>
<comment type="domain">
    <text evidence="5">The PRC barrel domain binds ribosomal protein uS19.</text>
</comment>
<dbReference type="SUPFAM" id="SSF50447">
    <property type="entry name" value="Translation proteins"/>
    <property type="match status" value="1"/>
</dbReference>
<evidence type="ECO:0000256" key="4">
    <source>
        <dbReference type="ARBA" id="ARBA00023186"/>
    </source>
</evidence>
<feature type="domain" description="RimM N-terminal" evidence="6">
    <location>
        <begin position="9"/>
        <end position="74"/>
    </location>
</feature>
<keyword evidence="3 5" id="KW-0698">rRNA processing</keyword>
<evidence type="ECO:0000256" key="1">
    <source>
        <dbReference type="ARBA" id="ARBA00022490"/>
    </source>
</evidence>
<dbReference type="PANTHER" id="PTHR33692">
    <property type="entry name" value="RIBOSOME MATURATION FACTOR RIMM"/>
    <property type="match status" value="1"/>
</dbReference>